<evidence type="ECO:0000313" key="3">
    <source>
        <dbReference type="EMBL" id="CAE7906203.1"/>
    </source>
</evidence>
<dbReference type="InterPro" id="IPR052055">
    <property type="entry name" value="Hepadnavirus_pol/RT"/>
</dbReference>
<dbReference type="InterPro" id="IPR043502">
    <property type="entry name" value="DNA/RNA_pol_sf"/>
</dbReference>
<dbReference type="InterPro" id="IPR013762">
    <property type="entry name" value="Integrase-like_cat_sf"/>
</dbReference>
<keyword evidence="1" id="KW-0233">DNA recombination</keyword>
<dbReference type="InterPro" id="IPR000477">
    <property type="entry name" value="RT_dom"/>
</dbReference>
<dbReference type="Pfam" id="PF00078">
    <property type="entry name" value="RVT_1"/>
    <property type="match status" value="1"/>
</dbReference>
<sequence>MELSDTELASMNTLHDAALWAGLGGNARTSLFQLLGVEGTTPVRNMGIIPVEDYKSIISMWTLPAPTTEHPTATVPPTANQVGQAGLVGRACRVKCGTEPNRIGTSPAAAVATASGSAEPPPKKVKLSNVIDQTNDTEEAVLDKGEIQAAYDRYKKSFGDYPPADEEPTCDQLTALRAVCKAGSPPFVDFGVWGPHGFRLLKKLKLKGLRLSPSGELITVEIAGPSTFEQWEANFRVFRSASIMLGVLTQARCEAYVNLIRKYHTCYGAKCWTIIYQAEVRARQEQWERCRRLAAEEQRKAAAAGLAHEYDPDMPWEHSMRMLVESVRFWKDELEDPCMLILTKSASASAFVETEGDHKRDIEKVKSPGIKLRLEDKSHNVTEGRYTTNRRGVRLCEGFNAGECKEVDKYGRCAKDSNRVHQCNRSRYLKGGGTDEFDFGCPAGRSDGFAAELAKRGIHCMEFDIVNEKEQARVGTLLAFRALFAFKVSVYHFPEWQEDKRGRYKTKKSAAYPHLMNYELALVLSEVDMTWNLAGVEPDAKRRRSAIREIISDTWKAFPSLQADILQLMSNKDAPLIDLEPVRSFWGSRLGVSDVGKVDSDTCKTDLRYGLLKAIASKAADPDRSIVEWLVEGAPAGIRENIQDPGIFPVTDDPVDAAEDEMVSGWSELEGFSSYSSVEGDPEAGPVIEDFINTGFVKVVDSLEEARLYLGESPVLSKLAMITKHIYNQVGDLIRTKRRLILDCLRSGVNDQACRTHRIVLPRLIDACNGMLETLRHRHPVVKLFAIDISDAFWQLPLRCNERRYFCTKYRGKYIIYERLAQGSRNAPLAWCRFIALVSRITAGVFAADPFQLQTFVDDPLVTVGGTEQSTDELAAAFTLFWMILGFKLAFPKAQYGQSVIWIGAKLTFHTDGVEVAVKDETVEALLGALRDFRQGFMFLSCGWKRASLVKRDEPVVDHRERADREKALDAARDKAQALAELRSDFAARLDAEAGKLSWLLPASKTDPKALSVTRTWSCICAVKSELCPVHLMHEHLHKLSSYKQVSPEQPLFPTAEGRFPEKETVVRSIEMLATLLGVSLFDGSGRPRFGGHSMRVSGAQYLSSIGLGESLISLLARWVSPIIKRYVAESPLNVLSREFSRAVTSTEGGWTASAAPRNCSDESREALEQLRTLLEAQATEHQSLVTELKELRQKFELSDSVGKVGFIVNEETDVGHKVAHMALDIPAKDWRVACGWPFAAASCRYRVWNVDDL</sequence>
<feature type="domain" description="Reverse transcriptase" evidence="2">
    <location>
        <begin position="703"/>
        <end position="907"/>
    </location>
</feature>
<comment type="caution">
    <text evidence="3">The sequence shown here is derived from an EMBL/GenBank/DDBJ whole genome shotgun (WGS) entry which is preliminary data.</text>
</comment>
<protein>
    <recommendedName>
        <fullName evidence="2">Reverse transcriptase domain-containing protein</fullName>
    </recommendedName>
</protein>
<reference evidence="3" key="1">
    <citation type="submission" date="2021-02" db="EMBL/GenBank/DDBJ databases">
        <authorList>
            <person name="Dougan E. K."/>
            <person name="Rhodes N."/>
            <person name="Thang M."/>
            <person name="Chan C."/>
        </authorList>
    </citation>
    <scope>NUCLEOTIDE SEQUENCE</scope>
</reference>
<evidence type="ECO:0000313" key="4">
    <source>
        <dbReference type="Proteomes" id="UP000601435"/>
    </source>
</evidence>
<dbReference type="GO" id="GO:0015074">
    <property type="term" value="P:DNA integration"/>
    <property type="evidence" value="ECO:0007669"/>
    <property type="project" value="InterPro"/>
</dbReference>
<dbReference type="Proteomes" id="UP000601435">
    <property type="component" value="Unassembled WGS sequence"/>
</dbReference>
<dbReference type="GO" id="GO:0003677">
    <property type="term" value="F:DNA binding"/>
    <property type="evidence" value="ECO:0007669"/>
    <property type="project" value="InterPro"/>
</dbReference>
<dbReference type="Gene3D" id="1.10.443.10">
    <property type="entry name" value="Intergrase catalytic core"/>
    <property type="match status" value="1"/>
</dbReference>
<gene>
    <name evidence="3" type="ORF">SNEC2469_LOCUS30666</name>
</gene>
<dbReference type="OrthoDB" id="6771932at2759"/>
<dbReference type="GO" id="GO:0006310">
    <property type="term" value="P:DNA recombination"/>
    <property type="evidence" value="ECO:0007669"/>
    <property type="project" value="UniProtKB-KW"/>
</dbReference>
<dbReference type="SUPFAM" id="SSF56349">
    <property type="entry name" value="DNA breaking-rejoining enzymes"/>
    <property type="match status" value="1"/>
</dbReference>
<dbReference type="AlphaFoldDB" id="A0A813BIG2"/>
<keyword evidence="4" id="KW-1185">Reference proteome</keyword>
<dbReference type="SUPFAM" id="SSF56672">
    <property type="entry name" value="DNA/RNA polymerases"/>
    <property type="match status" value="1"/>
</dbReference>
<evidence type="ECO:0000256" key="1">
    <source>
        <dbReference type="ARBA" id="ARBA00023172"/>
    </source>
</evidence>
<dbReference type="InterPro" id="IPR011010">
    <property type="entry name" value="DNA_brk_join_enz"/>
</dbReference>
<accession>A0A813BIG2</accession>
<evidence type="ECO:0000259" key="2">
    <source>
        <dbReference type="PROSITE" id="PS50878"/>
    </source>
</evidence>
<dbReference type="PANTHER" id="PTHR33050:SF7">
    <property type="entry name" value="RIBONUCLEASE H"/>
    <property type="match status" value="1"/>
</dbReference>
<dbReference type="PROSITE" id="PS50878">
    <property type="entry name" value="RT_POL"/>
    <property type="match status" value="1"/>
</dbReference>
<dbReference type="EMBL" id="CAJNJA010072186">
    <property type="protein sequence ID" value="CAE7906203.1"/>
    <property type="molecule type" value="Genomic_DNA"/>
</dbReference>
<organism evidence="3 4">
    <name type="scientific">Symbiodinium necroappetens</name>
    <dbReference type="NCBI Taxonomy" id="1628268"/>
    <lineage>
        <taxon>Eukaryota</taxon>
        <taxon>Sar</taxon>
        <taxon>Alveolata</taxon>
        <taxon>Dinophyceae</taxon>
        <taxon>Suessiales</taxon>
        <taxon>Symbiodiniaceae</taxon>
        <taxon>Symbiodinium</taxon>
    </lineage>
</organism>
<name>A0A813BIG2_9DINO</name>
<dbReference type="PANTHER" id="PTHR33050">
    <property type="entry name" value="REVERSE TRANSCRIPTASE DOMAIN-CONTAINING PROTEIN"/>
    <property type="match status" value="1"/>
</dbReference>
<proteinExistence type="predicted"/>
<feature type="non-terminal residue" evidence="3">
    <location>
        <position position="1"/>
    </location>
</feature>